<evidence type="ECO:0000313" key="3">
    <source>
        <dbReference type="Proteomes" id="UP000050975"/>
    </source>
</evidence>
<keyword evidence="1" id="KW-0732">Signal</keyword>
<sequence>MKYVLAVCIAVLMLLTQSPAQESAAFNESFARFKSEFGKKEYYAAYKSLHSALELFCEKSPLLLRNVRFVKGEDNSYGIYEPREGNNFASGEPLYLYLEPVGHAYKKNPAGYYEFGFKADFMLEDDKGNELGGQEGFANLNFDSWNHNTEVSLTFTYTFTGFEKGKYKVVTHVMDVNSNKSATVENWFHIK</sequence>
<evidence type="ECO:0000313" key="2">
    <source>
        <dbReference type="EMBL" id="KPL13219.1"/>
    </source>
</evidence>
<name>A0A0S8JVG5_UNCW3</name>
<protein>
    <submittedName>
        <fullName evidence="2">Uncharacterized protein</fullName>
    </submittedName>
</protein>
<dbReference type="Proteomes" id="UP000050975">
    <property type="component" value="Unassembled WGS sequence"/>
</dbReference>
<evidence type="ECO:0000256" key="1">
    <source>
        <dbReference type="SAM" id="SignalP"/>
    </source>
</evidence>
<gene>
    <name evidence="2" type="ORF">AMJ74_05655</name>
</gene>
<organism evidence="2 3">
    <name type="scientific">candidate division WOR_3 bacterium SM1_77</name>
    <dbReference type="NCBI Taxonomy" id="1703778"/>
    <lineage>
        <taxon>Bacteria</taxon>
        <taxon>Bacteria division WOR-3</taxon>
    </lineage>
</organism>
<comment type="caution">
    <text evidence="2">The sequence shown here is derived from an EMBL/GenBank/DDBJ whole genome shotgun (WGS) entry which is preliminary data.</text>
</comment>
<dbReference type="AlphaFoldDB" id="A0A0S8JVG5"/>
<reference evidence="2 3" key="1">
    <citation type="journal article" date="2015" name="Microbiome">
        <title>Genomic resolution of linkages in carbon, nitrogen, and sulfur cycling among widespread estuary sediment bacteria.</title>
        <authorList>
            <person name="Baker B.J."/>
            <person name="Lazar C.S."/>
            <person name="Teske A.P."/>
            <person name="Dick G.J."/>
        </authorList>
    </citation>
    <scope>NUCLEOTIDE SEQUENCE [LARGE SCALE GENOMIC DNA]</scope>
    <source>
        <strain evidence="2">SM1_77</strain>
    </source>
</reference>
<feature type="signal peptide" evidence="1">
    <location>
        <begin position="1"/>
        <end position="20"/>
    </location>
</feature>
<accession>A0A0S8JVG5</accession>
<feature type="chain" id="PRO_5006649275" evidence="1">
    <location>
        <begin position="21"/>
        <end position="191"/>
    </location>
</feature>
<dbReference type="EMBL" id="LJVE01000117">
    <property type="protein sequence ID" value="KPL13219.1"/>
    <property type="molecule type" value="Genomic_DNA"/>
</dbReference>
<proteinExistence type="predicted"/>